<dbReference type="GO" id="GO:0006096">
    <property type="term" value="P:glycolytic process"/>
    <property type="evidence" value="ECO:0007669"/>
    <property type="project" value="InterPro"/>
</dbReference>
<dbReference type="PANTHER" id="PTHR47690:SF1">
    <property type="entry name" value="GLUCOKINASE"/>
    <property type="match status" value="1"/>
</dbReference>
<comment type="caution">
    <text evidence="4">The sequence shown here is derived from an EMBL/GenBank/DDBJ whole genome shotgun (WGS) entry which is preliminary data.</text>
</comment>
<keyword evidence="5" id="KW-1185">Reference proteome</keyword>
<sequence>MVRILAADIGGTHSRFAVFKAVSGVLDMGEARWLASREATSFAHLIDQLRESGFALDSGFDAAVLAVAGPVVDGTRCRLPNVPWDLDLGDVELGADRACLINDFAAQAQACRSRVMDHARILQPGQANPDGVVGIIGAGTGLGHAALIPDRGRWIALASEAGHMAFPFTGSDEAEFEAFVRRETGRGCAEADVVVSGPGLRLLHAHLTGQWLSPADISAVITPESPTARWFARFYGRACRNWALAVMSRGGLVIGGGVAARNALFVTIPEFLDEFRSCSTHADFLCTLPVRLNADDRSGLYGAAIHGVQWLADEGVPIAPCL</sequence>
<dbReference type="GO" id="GO:0005524">
    <property type="term" value="F:ATP binding"/>
    <property type="evidence" value="ECO:0007669"/>
    <property type="project" value="InterPro"/>
</dbReference>
<dbReference type="CDD" id="cd24008">
    <property type="entry name" value="ASKHA_NBD_GLK"/>
    <property type="match status" value="1"/>
</dbReference>
<dbReference type="GO" id="GO:0005829">
    <property type="term" value="C:cytosol"/>
    <property type="evidence" value="ECO:0007669"/>
    <property type="project" value="TreeGrafter"/>
</dbReference>
<dbReference type="GO" id="GO:0004340">
    <property type="term" value="F:glucokinase activity"/>
    <property type="evidence" value="ECO:0007669"/>
    <property type="project" value="InterPro"/>
</dbReference>
<dbReference type="InterPro" id="IPR003836">
    <property type="entry name" value="Glucokinase"/>
</dbReference>
<dbReference type="AlphaFoldDB" id="A0A7K1KPX9"/>
<dbReference type="Gene3D" id="3.30.420.40">
    <property type="match status" value="1"/>
</dbReference>
<dbReference type="PANTHER" id="PTHR47690">
    <property type="entry name" value="GLUCOKINASE"/>
    <property type="match status" value="1"/>
</dbReference>
<keyword evidence="2 4" id="KW-0418">Kinase</keyword>
<proteinExistence type="inferred from homology"/>
<dbReference type="Gene3D" id="3.40.367.20">
    <property type="match status" value="1"/>
</dbReference>
<evidence type="ECO:0000313" key="5">
    <source>
        <dbReference type="Proteomes" id="UP000461162"/>
    </source>
</evidence>
<keyword evidence="1" id="KW-0808">Transferase</keyword>
<evidence type="ECO:0000256" key="3">
    <source>
        <dbReference type="RuleBase" id="RU004046"/>
    </source>
</evidence>
<name>A0A7K1KPX9_9BACT</name>
<dbReference type="RefSeq" id="WP_155934773.1">
    <property type="nucleotide sequence ID" value="NZ_WODC01000007.1"/>
</dbReference>
<dbReference type="Proteomes" id="UP000461162">
    <property type="component" value="Unassembled WGS sequence"/>
</dbReference>
<dbReference type="InterPro" id="IPR050201">
    <property type="entry name" value="Bacterial_glucokinase"/>
</dbReference>
<evidence type="ECO:0000256" key="2">
    <source>
        <dbReference type="ARBA" id="ARBA00022777"/>
    </source>
</evidence>
<reference evidence="4 5" key="1">
    <citation type="submission" date="2019-11" db="EMBL/GenBank/DDBJ databases">
        <title>Pseudodesulfovibrio alkaliphilus, sp. nov., an alkaliphilic sulfate-reducing bacteria from mud volcano of Taman peninsula, Russia.</title>
        <authorList>
            <person name="Frolova A."/>
            <person name="Merkel A.Y."/>
            <person name="Slobodkin A.I."/>
        </authorList>
    </citation>
    <scope>NUCLEOTIDE SEQUENCE [LARGE SCALE GENOMIC DNA]</scope>
    <source>
        <strain evidence="4 5">F-1</strain>
    </source>
</reference>
<dbReference type="EMBL" id="WODC01000007">
    <property type="protein sequence ID" value="MUM78148.1"/>
    <property type="molecule type" value="Genomic_DNA"/>
</dbReference>
<gene>
    <name evidence="4" type="ORF">GKC30_10925</name>
</gene>
<protein>
    <submittedName>
        <fullName evidence="4">Glucokinase</fullName>
    </submittedName>
</protein>
<evidence type="ECO:0000256" key="1">
    <source>
        <dbReference type="ARBA" id="ARBA00022679"/>
    </source>
</evidence>
<dbReference type="Pfam" id="PF02685">
    <property type="entry name" value="Glucokinase"/>
    <property type="match status" value="1"/>
</dbReference>
<organism evidence="4 5">
    <name type="scientific">Pseudodesulfovibrio alkaliphilus</name>
    <dbReference type="NCBI Taxonomy" id="2661613"/>
    <lineage>
        <taxon>Bacteria</taxon>
        <taxon>Pseudomonadati</taxon>
        <taxon>Thermodesulfobacteriota</taxon>
        <taxon>Desulfovibrionia</taxon>
        <taxon>Desulfovibrionales</taxon>
        <taxon>Desulfovibrionaceae</taxon>
    </lineage>
</organism>
<evidence type="ECO:0000313" key="4">
    <source>
        <dbReference type="EMBL" id="MUM78148.1"/>
    </source>
</evidence>
<dbReference type="InterPro" id="IPR043129">
    <property type="entry name" value="ATPase_NBD"/>
</dbReference>
<dbReference type="SUPFAM" id="SSF53067">
    <property type="entry name" value="Actin-like ATPase domain"/>
    <property type="match status" value="1"/>
</dbReference>
<comment type="similarity">
    <text evidence="3">Belongs to the bacterial glucokinase family.</text>
</comment>
<accession>A0A7K1KPX9</accession>
<dbReference type="GO" id="GO:0005536">
    <property type="term" value="F:D-glucose binding"/>
    <property type="evidence" value="ECO:0007669"/>
    <property type="project" value="InterPro"/>
</dbReference>